<dbReference type="EMBL" id="CP007793">
    <property type="protein sequence ID" value="AIB11507.1"/>
    <property type="molecule type" value="Genomic_DNA"/>
</dbReference>
<accession>A0A060DFA7</accession>
<reference evidence="2 3" key="1">
    <citation type="journal article" date="2014" name="Genome Announc.">
        <title>Complete Genome Sequence of the Model Rhizosphere Strain Azospirillum brasilense Az39, Successfully Applied in Agriculture.</title>
        <authorList>
            <person name="Rivera D."/>
            <person name="Revale S."/>
            <person name="Molina R."/>
            <person name="Gualpa J."/>
            <person name="Puente M."/>
            <person name="Maroniche G."/>
            <person name="Paris G."/>
            <person name="Baker D."/>
            <person name="Clavijo B."/>
            <person name="McLay K."/>
            <person name="Spaepen S."/>
            <person name="Perticari A."/>
            <person name="Vazquez M."/>
            <person name="Wisniewski-Dye F."/>
            <person name="Watkins C."/>
            <person name="Martinez-Abarca F."/>
            <person name="Vanderleyden J."/>
            <person name="Cassan F."/>
        </authorList>
    </citation>
    <scope>NUCLEOTIDE SEQUENCE [LARGE SCALE GENOMIC DNA]</scope>
    <source>
        <strain evidence="2 3">Az39</strain>
    </source>
</reference>
<proteinExistence type="predicted"/>
<feature type="domain" description="PRC-barrel" evidence="1">
    <location>
        <begin position="18"/>
        <end position="82"/>
    </location>
</feature>
<dbReference type="SUPFAM" id="SSF50346">
    <property type="entry name" value="PRC-barrel domain"/>
    <property type="match status" value="1"/>
</dbReference>
<dbReference type="KEGG" id="abq:ABAZ39_05675"/>
<dbReference type="Pfam" id="PF05239">
    <property type="entry name" value="PRC"/>
    <property type="match status" value="1"/>
</dbReference>
<dbReference type="Proteomes" id="UP000027186">
    <property type="component" value="Chromosome"/>
</dbReference>
<sequence>MSEQSLQTASRIEPQAMLGKSVVAYDGQKVGQVEDVLFNRSNRPSQLVVSTGGIMGIGGHNVALDIDNVRYNQQQDALVATQLTKDQFANLPEFQYGGNMVSLNRQKTPH</sequence>
<dbReference type="InterPro" id="IPR027275">
    <property type="entry name" value="PRC-brl_dom"/>
</dbReference>
<dbReference type="AlphaFoldDB" id="A0A060DFA7"/>
<name>A0A060DFA7_9PROT</name>
<organism evidence="2 3">
    <name type="scientific">Azospirillum argentinense</name>
    <dbReference type="NCBI Taxonomy" id="2970906"/>
    <lineage>
        <taxon>Bacteria</taxon>
        <taxon>Pseudomonadati</taxon>
        <taxon>Pseudomonadota</taxon>
        <taxon>Alphaproteobacteria</taxon>
        <taxon>Rhodospirillales</taxon>
        <taxon>Azospirillaceae</taxon>
        <taxon>Azospirillum</taxon>
    </lineage>
</organism>
<evidence type="ECO:0000313" key="3">
    <source>
        <dbReference type="Proteomes" id="UP000027186"/>
    </source>
</evidence>
<gene>
    <name evidence="2" type="ORF">ABAZ39_05675</name>
</gene>
<dbReference type="InterPro" id="IPR011033">
    <property type="entry name" value="PRC_barrel-like_sf"/>
</dbReference>
<evidence type="ECO:0000313" key="2">
    <source>
        <dbReference type="EMBL" id="AIB11507.1"/>
    </source>
</evidence>
<evidence type="ECO:0000259" key="1">
    <source>
        <dbReference type="Pfam" id="PF05239"/>
    </source>
</evidence>
<dbReference type="Gene3D" id="2.30.30.240">
    <property type="entry name" value="PRC-barrel domain"/>
    <property type="match status" value="1"/>
</dbReference>
<protein>
    <recommendedName>
        <fullName evidence="1">PRC-barrel domain-containing protein</fullName>
    </recommendedName>
</protein>